<dbReference type="PANTHER" id="PTHR46328:SF30">
    <property type="entry name" value="OS04G0641500 PROTEIN"/>
    <property type="match status" value="1"/>
</dbReference>
<dbReference type="EMBL" id="JARAOO010000005">
    <property type="protein sequence ID" value="KAJ7969225.1"/>
    <property type="molecule type" value="Genomic_DNA"/>
</dbReference>
<evidence type="ECO:0000259" key="2">
    <source>
        <dbReference type="Pfam" id="PF03101"/>
    </source>
</evidence>
<feature type="compositionally biased region" description="Basic and acidic residues" evidence="1">
    <location>
        <begin position="1"/>
        <end position="11"/>
    </location>
</feature>
<dbReference type="AlphaFoldDB" id="A0AAD7PWD2"/>
<evidence type="ECO:0000256" key="1">
    <source>
        <dbReference type="SAM" id="MobiDB-lite"/>
    </source>
</evidence>
<comment type="caution">
    <text evidence="3">The sequence shown here is derived from an EMBL/GenBank/DDBJ whole genome shotgun (WGS) entry which is preliminary data.</text>
</comment>
<accession>A0AAD7PWD2</accession>
<protein>
    <submittedName>
        <fullName evidence="3">Protein FAR1-RELATED SEQUENCE 5</fullName>
    </submittedName>
</protein>
<dbReference type="KEGG" id="qsa:O6P43_013220"/>
<feature type="compositionally biased region" description="Polar residues" evidence="1">
    <location>
        <begin position="13"/>
        <end position="24"/>
    </location>
</feature>
<reference evidence="3" key="1">
    <citation type="journal article" date="2023" name="Science">
        <title>Elucidation of the pathway for biosynthesis of saponin adjuvants from the soapbark tree.</title>
        <authorList>
            <person name="Reed J."/>
            <person name="Orme A."/>
            <person name="El-Demerdash A."/>
            <person name="Owen C."/>
            <person name="Martin L.B.B."/>
            <person name="Misra R.C."/>
            <person name="Kikuchi S."/>
            <person name="Rejzek M."/>
            <person name="Martin A.C."/>
            <person name="Harkess A."/>
            <person name="Leebens-Mack J."/>
            <person name="Louveau T."/>
            <person name="Stephenson M.J."/>
            <person name="Osbourn A."/>
        </authorList>
    </citation>
    <scope>NUCLEOTIDE SEQUENCE</scope>
    <source>
        <strain evidence="3">S10</strain>
    </source>
</reference>
<dbReference type="Proteomes" id="UP001163823">
    <property type="component" value="Chromosome 5"/>
</dbReference>
<dbReference type="PANTHER" id="PTHR46328">
    <property type="entry name" value="FAR-RED IMPAIRED RESPONSIVE (FAR1) FAMILY PROTEIN-RELATED"/>
    <property type="match status" value="1"/>
</dbReference>
<evidence type="ECO:0000313" key="4">
    <source>
        <dbReference type="Proteomes" id="UP001163823"/>
    </source>
</evidence>
<sequence>MANDKEEHIAEANDTSIELNSLSDAESLKNEEDGGNKVEPAVFVMCERNENIPKIGMMFANESEAHNYYNTYAGMIGFSIRKDQYRRLTNGSLRLRTFVCSKEGQHKAKDLTHVTKRQRRETRTGCQARISFLIEDGLWIVSQFISEHNHD</sequence>
<feature type="domain" description="FAR1" evidence="2">
    <location>
        <begin position="67"/>
        <end position="151"/>
    </location>
</feature>
<feature type="region of interest" description="Disordered" evidence="1">
    <location>
        <begin position="1"/>
        <end position="34"/>
    </location>
</feature>
<proteinExistence type="predicted"/>
<evidence type="ECO:0000313" key="3">
    <source>
        <dbReference type="EMBL" id="KAJ7969225.1"/>
    </source>
</evidence>
<name>A0AAD7PWD2_QUISA</name>
<dbReference type="Pfam" id="PF03101">
    <property type="entry name" value="FAR1"/>
    <property type="match status" value="1"/>
</dbReference>
<organism evidence="3 4">
    <name type="scientific">Quillaja saponaria</name>
    <name type="common">Soap bark tree</name>
    <dbReference type="NCBI Taxonomy" id="32244"/>
    <lineage>
        <taxon>Eukaryota</taxon>
        <taxon>Viridiplantae</taxon>
        <taxon>Streptophyta</taxon>
        <taxon>Embryophyta</taxon>
        <taxon>Tracheophyta</taxon>
        <taxon>Spermatophyta</taxon>
        <taxon>Magnoliopsida</taxon>
        <taxon>eudicotyledons</taxon>
        <taxon>Gunneridae</taxon>
        <taxon>Pentapetalae</taxon>
        <taxon>rosids</taxon>
        <taxon>fabids</taxon>
        <taxon>Fabales</taxon>
        <taxon>Quillajaceae</taxon>
        <taxon>Quillaja</taxon>
    </lineage>
</organism>
<dbReference type="InterPro" id="IPR004330">
    <property type="entry name" value="FAR1_DNA_bnd_dom"/>
</dbReference>
<keyword evidence="4" id="KW-1185">Reference proteome</keyword>
<gene>
    <name evidence="3" type="ORF">O6P43_013220</name>
</gene>